<dbReference type="Proteomes" id="UP001054837">
    <property type="component" value="Unassembled WGS sequence"/>
</dbReference>
<name>A0AAV4SJ79_9ARAC</name>
<accession>A0AAV4SJ79</accession>
<proteinExistence type="predicted"/>
<dbReference type="EMBL" id="BPLQ01008070">
    <property type="protein sequence ID" value="GIY34483.1"/>
    <property type="molecule type" value="Genomic_DNA"/>
</dbReference>
<feature type="chain" id="PRO_5043797658" evidence="1">
    <location>
        <begin position="27"/>
        <end position="136"/>
    </location>
</feature>
<gene>
    <name evidence="2" type="ORF">CDAR_498781</name>
</gene>
<comment type="caution">
    <text evidence="2">The sequence shown here is derived from an EMBL/GenBank/DDBJ whole genome shotgun (WGS) entry which is preliminary data.</text>
</comment>
<evidence type="ECO:0000256" key="1">
    <source>
        <dbReference type="SAM" id="SignalP"/>
    </source>
</evidence>
<dbReference type="AlphaFoldDB" id="A0AAV4SJ79"/>
<evidence type="ECO:0000313" key="3">
    <source>
        <dbReference type="Proteomes" id="UP001054837"/>
    </source>
</evidence>
<reference evidence="2 3" key="1">
    <citation type="submission" date="2021-06" db="EMBL/GenBank/DDBJ databases">
        <title>Caerostris darwini draft genome.</title>
        <authorList>
            <person name="Kono N."/>
            <person name="Arakawa K."/>
        </authorList>
    </citation>
    <scope>NUCLEOTIDE SEQUENCE [LARGE SCALE GENOMIC DNA]</scope>
</reference>
<protein>
    <submittedName>
        <fullName evidence="2">Uncharacterized protein</fullName>
    </submittedName>
</protein>
<feature type="signal peptide" evidence="1">
    <location>
        <begin position="1"/>
        <end position="26"/>
    </location>
</feature>
<evidence type="ECO:0000313" key="2">
    <source>
        <dbReference type="EMBL" id="GIY34483.1"/>
    </source>
</evidence>
<organism evidence="2 3">
    <name type="scientific">Caerostris darwini</name>
    <dbReference type="NCBI Taxonomy" id="1538125"/>
    <lineage>
        <taxon>Eukaryota</taxon>
        <taxon>Metazoa</taxon>
        <taxon>Ecdysozoa</taxon>
        <taxon>Arthropoda</taxon>
        <taxon>Chelicerata</taxon>
        <taxon>Arachnida</taxon>
        <taxon>Araneae</taxon>
        <taxon>Araneomorphae</taxon>
        <taxon>Entelegynae</taxon>
        <taxon>Araneoidea</taxon>
        <taxon>Araneidae</taxon>
        <taxon>Caerostris</taxon>
    </lineage>
</organism>
<keyword evidence="1" id="KW-0732">Signal</keyword>
<keyword evidence="3" id="KW-1185">Reference proteome</keyword>
<sequence>MRKHAAAIPPLGLYPWLLLSLPFAELFPLSLSPIPPSFFSAHSPPYYSTLRFSNYPLVSRDIEVGMRCEGGVFIDCSRQVGLACSRHSTEDSGPTPHPFHRIVRILPNLQTPSPHLPTPSPLQLLPPPCTTHTMKI</sequence>